<sequence>MTKHLLWLLAAVFASASAFAQDIDHLSAEYSVILNGDKTRGVNTLKIDRNNDRYNVHFSLAHWLLDVDQKASFTWKNCNATPQTFSYKTKYLGTRNEDRLVFDQKTKMVLFQDKDGDKLVPIKEGAFDPVSFFFEARCDLMAGKTTLTYPVARDGEIKMTTFKVVGKEIVNTGIGPYESLIVERDRGNSKRKTRFWVAPKLDYQLVQISHDENRQLSVTVTLSKLNYTLVK</sequence>
<gene>
    <name evidence="2" type="ORF">CBP31_04045</name>
</gene>
<dbReference type="InterPro" id="IPR021457">
    <property type="entry name" value="DUF3108"/>
</dbReference>
<feature type="signal peptide" evidence="1">
    <location>
        <begin position="1"/>
        <end position="20"/>
    </location>
</feature>
<dbReference type="Proteomes" id="UP000243937">
    <property type="component" value="Chromosome"/>
</dbReference>
<organism evidence="2 3">
    <name type="scientific">Oceanisphaera profunda</name>
    <dbReference type="NCBI Taxonomy" id="1416627"/>
    <lineage>
        <taxon>Bacteria</taxon>
        <taxon>Pseudomonadati</taxon>
        <taxon>Pseudomonadota</taxon>
        <taxon>Gammaproteobacteria</taxon>
        <taxon>Aeromonadales</taxon>
        <taxon>Aeromonadaceae</taxon>
        <taxon>Oceanisphaera</taxon>
    </lineage>
</organism>
<name>A0A1Y0D2Z2_9GAMM</name>
<feature type="chain" id="PRO_5012214479" description="DUF3108 domain-containing protein" evidence="1">
    <location>
        <begin position="21"/>
        <end position="231"/>
    </location>
</feature>
<dbReference type="KEGG" id="opf:CBP31_04045"/>
<dbReference type="Pfam" id="PF11306">
    <property type="entry name" value="DUF3108"/>
    <property type="match status" value="1"/>
</dbReference>
<dbReference type="EMBL" id="CP021377">
    <property type="protein sequence ID" value="ART81901.1"/>
    <property type="molecule type" value="Genomic_DNA"/>
</dbReference>
<proteinExistence type="predicted"/>
<keyword evidence="1" id="KW-0732">Signal</keyword>
<reference evidence="2 3" key="1">
    <citation type="journal article" date="2014" name="Int. J. Syst. Evol. Microbiol.">
        <title>Oceanisphaera profunda sp. nov., a marine bacterium isolated from deep-sea sediment, and emended description of the genus Oceanisphaera.</title>
        <authorList>
            <person name="Xu Z."/>
            <person name="Zhang X.Y."/>
            <person name="Su H.N."/>
            <person name="Yu Z.C."/>
            <person name="Liu C."/>
            <person name="Li H."/>
            <person name="Chen X.L."/>
            <person name="Song X.Y."/>
            <person name="Xie B.B."/>
            <person name="Qin Q.L."/>
            <person name="Zhou B.C."/>
            <person name="Shi M."/>
            <person name="Huang Y."/>
            <person name="Zhang Y.Z."/>
        </authorList>
    </citation>
    <scope>NUCLEOTIDE SEQUENCE [LARGE SCALE GENOMIC DNA]</scope>
    <source>
        <strain evidence="2 3">SM1222</strain>
    </source>
</reference>
<keyword evidence="3" id="KW-1185">Reference proteome</keyword>
<protein>
    <recommendedName>
        <fullName evidence="4">DUF3108 domain-containing protein</fullName>
    </recommendedName>
</protein>
<evidence type="ECO:0000256" key="1">
    <source>
        <dbReference type="SAM" id="SignalP"/>
    </source>
</evidence>
<dbReference type="OrthoDB" id="6007799at2"/>
<dbReference type="AlphaFoldDB" id="A0A1Y0D2Z2"/>
<evidence type="ECO:0000313" key="2">
    <source>
        <dbReference type="EMBL" id="ART81901.1"/>
    </source>
</evidence>
<evidence type="ECO:0000313" key="3">
    <source>
        <dbReference type="Proteomes" id="UP000243937"/>
    </source>
</evidence>
<dbReference type="RefSeq" id="WP_087034989.1">
    <property type="nucleotide sequence ID" value="NZ_CP021377.1"/>
</dbReference>
<evidence type="ECO:0008006" key="4">
    <source>
        <dbReference type="Google" id="ProtNLM"/>
    </source>
</evidence>
<accession>A0A1Y0D2Z2</accession>